<protein>
    <submittedName>
        <fullName evidence="8">Fungal-specific transcription factor domain-containing protein</fullName>
    </submittedName>
</protein>
<dbReference type="SMART" id="SM00066">
    <property type="entry name" value="GAL4"/>
    <property type="match status" value="1"/>
</dbReference>
<evidence type="ECO:0000256" key="1">
    <source>
        <dbReference type="ARBA" id="ARBA00004123"/>
    </source>
</evidence>
<dbReference type="GO" id="GO:0000981">
    <property type="term" value="F:DNA-binding transcription factor activity, RNA polymerase II-specific"/>
    <property type="evidence" value="ECO:0007669"/>
    <property type="project" value="InterPro"/>
</dbReference>
<keyword evidence="4" id="KW-0804">Transcription</keyword>
<organism evidence="8 9">
    <name type="scientific">Exophiala viscosa</name>
    <dbReference type="NCBI Taxonomy" id="2486360"/>
    <lineage>
        <taxon>Eukaryota</taxon>
        <taxon>Fungi</taxon>
        <taxon>Dikarya</taxon>
        <taxon>Ascomycota</taxon>
        <taxon>Pezizomycotina</taxon>
        <taxon>Eurotiomycetes</taxon>
        <taxon>Chaetothyriomycetidae</taxon>
        <taxon>Chaetothyriales</taxon>
        <taxon>Herpotrichiellaceae</taxon>
        <taxon>Exophiala</taxon>
    </lineage>
</organism>
<evidence type="ECO:0000313" key="8">
    <source>
        <dbReference type="EMBL" id="KAI1609086.1"/>
    </source>
</evidence>
<keyword evidence="2" id="KW-0805">Transcription regulation</keyword>
<dbReference type="InterPro" id="IPR001138">
    <property type="entry name" value="Zn2Cys6_DnaBD"/>
</dbReference>
<accession>A0AAN6DMJ9</accession>
<keyword evidence="5" id="KW-0539">Nucleus</keyword>
<dbReference type="EMBL" id="MU404361">
    <property type="protein sequence ID" value="KAI1609086.1"/>
    <property type="molecule type" value="Genomic_DNA"/>
</dbReference>
<comment type="caution">
    <text evidence="8">The sequence shown here is derived from an EMBL/GenBank/DDBJ whole genome shotgun (WGS) entry which is preliminary data.</text>
</comment>
<dbReference type="PANTHER" id="PTHR37534">
    <property type="entry name" value="TRANSCRIPTIONAL ACTIVATOR PROTEIN UGA3"/>
    <property type="match status" value="1"/>
</dbReference>
<dbReference type="CDD" id="cd00067">
    <property type="entry name" value="GAL4"/>
    <property type="match status" value="1"/>
</dbReference>
<name>A0AAN6DMJ9_9EURO</name>
<dbReference type="Proteomes" id="UP001203852">
    <property type="component" value="Unassembled WGS sequence"/>
</dbReference>
<reference evidence="8" key="1">
    <citation type="journal article" date="2022" name="bioRxiv">
        <title>Deciphering the potential niche of two novel black yeast fungi from a biological soil crust based on their genomes, phenotypes, and melanin regulation.</title>
        <authorList>
            <consortium name="DOE Joint Genome Institute"/>
            <person name="Carr E.C."/>
            <person name="Barton Q."/>
            <person name="Grambo S."/>
            <person name="Sullivan M."/>
            <person name="Renfro C.M."/>
            <person name="Kuo A."/>
            <person name="Pangilinan J."/>
            <person name="Lipzen A."/>
            <person name="Keymanesh K."/>
            <person name="Savage E."/>
            <person name="Barry K."/>
            <person name="Grigoriev I.V."/>
            <person name="Riekhof W.R."/>
            <person name="Harris S.S."/>
        </authorList>
    </citation>
    <scope>NUCLEOTIDE SEQUENCE</scope>
    <source>
        <strain evidence="8">JF 03-4F</strain>
    </source>
</reference>
<dbReference type="InterPro" id="IPR021858">
    <property type="entry name" value="Fun_TF"/>
</dbReference>
<dbReference type="GO" id="GO:0005634">
    <property type="term" value="C:nucleus"/>
    <property type="evidence" value="ECO:0007669"/>
    <property type="project" value="UniProtKB-SubCell"/>
</dbReference>
<keyword evidence="9" id="KW-1185">Reference proteome</keyword>
<gene>
    <name evidence="8" type="ORF">EDD36DRAFT_482320</name>
</gene>
<dbReference type="Gene3D" id="4.10.240.10">
    <property type="entry name" value="Zn(2)-C6 fungal-type DNA-binding domain"/>
    <property type="match status" value="1"/>
</dbReference>
<dbReference type="SUPFAM" id="SSF57701">
    <property type="entry name" value="Zn2/Cys6 DNA-binding domain"/>
    <property type="match status" value="1"/>
</dbReference>
<evidence type="ECO:0000256" key="6">
    <source>
        <dbReference type="SAM" id="MobiDB-lite"/>
    </source>
</evidence>
<proteinExistence type="predicted"/>
<evidence type="ECO:0000259" key="7">
    <source>
        <dbReference type="PROSITE" id="PS50048"/>
    </source>
</evidence>
<dbReference type="AlphaFoldDB" id="A0AAN6DMJ9"/>
<keyword evidence="3" id="KW-0238">DNA-binding</keyword>
<feature type="domain" description="Zn(2)-C6 fungal-type" evidence="7">
    <location>
        <begin position="10"/>
        <end position="38"/>
    </location>
</feature>
<dbReference type="GO" id="GO:0003677">
    <property type="term" value="F:DNA binding"/>
    <property type="evidence" value="ECO:0007669"/>
    <property type="project" value="UniProtKB-KW"/>
</dbReference>
<comment type="subcellular location">
    <subcellularLocation>
        <location evidence="1">Nucleus</location>
    </subcellularLocation>
</comment>
<dbReference type="GO" id="GO:0008270">
    <property type="term" value="F:zinc ion binding"/>
    <property type="evidence" value="ECO:0007669"/>
    <property type="project" value="InterPro"/>
</dbReference>
<dbReference type="Pfam" id="PF00172">
    <property type="entry name" value="Zn_clus"/>
    <property type="match status" value="1"/>
</dbReference>
<evidence type="ECO:0000313" key="9">
    <source>
        <dbReference type="Proteomes" id="UP001203852"/>
    </source>
</evidence>
<evidence type="ECO:0000256" key="2">
    <source>
        <dbReference type="ARBA" id="ARBA00023015"/>
    </source>
</evidence>
<feature type="compositionally biased region" description="Basic and acidic residues" evidence="6">
    <location>
        <begin position="89"/>
        <end position="99"/>
    </location>
</feature>
<dbReference type="PROSITE" id="PS50048">
    <property type="entry name" value="ZN2_CY6_FUNGAL_2"/>
    <property type="match status" value="1"/>
</dbReference>
<sequence length="510" mass="57526">MGRNNLFGIACKTCRRRGRKCDRSLPTCTNCSLRGVECEGYVLRWVDANVRGPSAGQTHTTPFRENVLHAAQERPTPGELKTTRTGPRRIKDTQHPHHEAKIVSNAEPPGYHAYVADSECSGTHHIDFEDVFILRRQNWSVLEVVGTGRDGLEGLVDYYARDISTAFYLGQGPAETPDIRHILPMARSIPSVRCAVAASAACHLANRLEDDHLKRQSLHLRLKATELLRAKLKSEGDLPDLACLACMLLLAQLDVCSGDCVEFGTHLKAASTFIKLRGSDGTERGFIEQRIAWLDIMGATTSSRMPHWSSEDVKATLNKFRTPSGREWGFDVFYCPIDLFECIADVTVLYKSQSNPQDIDHDIVEKAILLGIAVRNWDASTNDSDTRHHMVEVWRLGILLYLIRLFQLPIHIFNTPELIVSIFHHARGIPSKTSWSYSTSWPLFQAGLLLPHKEYQTQNWLRNELHTNFRALGCIHQKLAAEALEQVWRSGEDGLYDLSDANFPERKLIL</sequence>
<evidence type="ECO:0000256" key="4">
    <source>
        <dbReference type="ARBA" id="ARBA00023163"/>
    </source>
</evidence>
<dbReference type="PANTHER" id="PTHR37534:SF46">
    <property type="entry name" value="ZN(II)2CYS6 TRANSCRIPTION FACTOR (EUROFUNG)"/>
    <property type="match status" value="1"/>
</dbReference>
<dbReference type="Pfam" id="PF11951">
    <property type="entry name" value="Fungal_trans_2"/>
    <property type="match status" value="1"/>
</dbReference>
<dbReference type="InterPro" id="IPR036864">
    <property type="entry name" value="Zn2-C6_fun-type_DNA-bd_sf"/>
</dbReference>
<feature type="region of interest" description="Disordered" evidence="6">
    <location>
        <begin position="74"/>
        <end position="99"/>
    </location>
</feature>
<evidence type="ECO:0000256" key="3">
    <source>
        <dbReference type="ARBA" id="ARBA00023125"/>
    </source>
</evidence>
<evidence type="ECO:0000256" key="5">
    <source>
        <dbReference type="ARBA" id="ARBA00023242"/>
    </source>
</evidence>